<dbReference type="InterPro" id="IPR036890">
    <property type="entry name" value="HATPase_C_sf"/>
</dbReference>
<evidence type="ECO:0000256" key="1">
    <source>
        <dbReference type="SAM" id="MobiDB-lite"/>
    </source>
</evidence>
<dbReference type="InterPro" id="IPR052957">
    <property type="entry name" value="Auxin_embryo_med"/>
</dbReference>
<evidence type="ECO:0008006" key="4">
    <source>
        <dbReference type="Google" id="ProtNLM"/>
    </source>
</evidence>
<dbReference type="PANTHER" id="PTHR32387">
    <property type="entry name" value="WU:FJ29H11"/>
    <property type="match status" value="1"/>
</dbReference>
<dbReference type="HOGENOM" id="CLU_000570_3_0_1"/>
<organism evidence="2 3">
    <name type="scientific">Fusarium oxysporum f. sp. cubense (strain race 4)</name>
    <name type="common">Panama disease fungus</name>
    <dbReference type="NCBI Taxonomy" id="2502994"/>
    <lineage>
        <taxon>Eukaryota</taxon>
        <taxon>Fungi</taxon>
        <taxon>Dikarya</taxon>
        <taxon>Ascomycota</taxon>
        <taxon>Pezizomycotina</taxon>
        <taxon>Sordariomycetes</taxon>
        <taxon>Hypocreomycetidae</taxon>
        <taxon>Hypocreales</taxon>
        <taxon>Nectriaceae</taxon>
        <taxon>Fusarium</taxon>
        <taxon>Fusarium oxysporum species complex</taxon>
    </lineage>
</organism>
<dbReference type="OrthoDB" id="1262810at2759"/>
<dbReference type="Proteomes" id="UP000016929">
    <property type="component" value="Unassembled WGS sequence"/>
</dbReference>
<sequence length="1542" mass="174997">MSTDTPQPGPGQRTAQDLVKEIAKERGYLGEEQLARIGEINPELRREVEEALLRKDEMIGSAVLTLARNLYTSNARFVFELLQNADDNNYSTALSSGQDPYVSFEVRPDKVSIECNENGFTHENLKAICAIGKSSKVGAAGYIGEKGIGFKSVFMAAWKVHIQSNGFSFSFTHRKGDSGLGMVTPVWEDADESLGGSSTRITLFLHTSDDPEEDARQRETIRLQFQDLQHTILLFLRKLRKVQVSFVDEDDTQTSSTAYSLRGSNPVTVKKETFEGVEERQYHVTKHVAENIPKSENRTYSEEQYRADSSTEVVLAFPLADSGTPIVENQDVFAFLPMRPMGFKFLIHTDFVTEASRQGIVTTSVRNRGLLNGIADCFIKAIEEFCQHPSLQYQWMRWLPQRTSYPWDSFWSGLLDRIESRIQEVKILRTLGTGRLDYIHKLCRLQPWLRDKNGDPLFTDLDEEIYLAKEYTRDDLKLLETYGLESMSPSDAITRVEKDLERDIKDSRMKSPATDNEWHSLAARALILLKNTATVGPAQDRLKQLRFIPLENGTWVSSSSGPLYYSHSSGSLAIPDDLDLSLIDSEAASNPDRRALFDKFGVIEALVRDVRALILKKPISPVADAGALAVSIAHLKFLYLSEVLLEENEDQAKLRGYHVYDQNMRARSPTKHDVYLTTDDAYGPSELFKPQVDAPGFAAPFLHHNYVQERPAILRTIRYSNAAAGVRRNTRVLDLYEVIHARCREADSFLDAQAEARQAINDGNLIYIPAHDSSPAMWTSSDKCLWNAREDMQTSYPLAHLYRSVFHRSEEDLDVLRQFFKTALGVRDCSCEDYLSEIRRLKDLKSEDFDWVNDLYGSLDSERFGMMEADTTKLRKTFAEESLIYFNVGNVSRWYTVGECLWSSATQIRGRVALNDLYPELEGFFVSFLGVQELTLDMAYDELKEMGSRVPPPSVAAVKETIWALNSLLDTTADPPDEEPIFRGTVFPVRYPNKSVKLQSGMTQFAIADRKALGDIFAPQAKMLDFSLDEVRRLRPFLSWLDLDSRYLSTSVREISTVAGGLMDKLQYRDREFRQKADGLFRIAVHFNSPRTSEDSSELYWTLMGAEVYETDGISSELHLSQDGHGLVHVQDRSELHIREDDSSLKIYVPRDPKAQGFCYFSTLPRRFLEWMMTDPVTLQILEAEGVVEVDIPQDRDGQATEDEAVEVTEVDLPVRQRSPATSNSSVTGRRLFTPTSSTAEYFRQNRRTSSNIHRNAGRHESLQSTPRSASQPQPTFVFGSSPTAQPSSAFLFQSFGEASQHPTIEDEEEYLRLVSNVISAANTATLPSKGAYDMSGLFGALPEVDEEEIELSRQFRSHGLPERDMRIGALGELYVFELLRNMNPPLPRFSRDNWQSQMRKFVTIHPDYSDMLPWTAQETADIVYFDRKRVLTNHLVDKGYLDKTAWQNKKPLFLIEVKSTTGHSRTPFYMSKRQYQRMQENSNTTLSPATSPTVYLIARVSNVDKTNVEVKIYLDPEKLRQDGSLVFTGETWSIVPGPRST</sequence>
<proteinExistence type="predicted"/>
<dbReference type="Gene3D" id="3.30.565.10">
    <property type="entry name" value="Histidine kinase-like ATPase, C-terminal domain"/>
    <property type="match status" value="1"/>
</dbReference>
<dbReference type="EMBL" id="KB726993">
    <property type="protein sequence ID" value="EMT63124.1"/>
    <property type="molecule type" value="Genomic_DNA"/>
</dbReference>
<accession>N1RC55</accession>
<evidence type="ECO:0000313" key="3">
    <source>
        <dbReference type="Proteomes" id="UP000016929"/>
    </source>
</evidence>
<gene>
    <name evidence="2" type="ORF">FOC4_g10013332</name>
</gene>
<reference evidence="3" key="1">
    <citation type="submission" date="2012-09" db="EMBL/GenBank/DDBJ databases">
        <title>Genome sequencing and comparative transcriptomics of race 1 and race 4 of banana pathogen: Fusarium oxysporum f. sp. cubense.</title>
        <authorList>
            <person name="Fang X."/>
            <person name="Huang J."/>
        </authorList>
    </citation>
    <scope>NUCLEOTIDE SEQUENCE [LARGE SCALE GENOMIC DNA]</scope>
    <source>
        <strain evidence="3">race 4</strain>
    </source>
</reference>
<feature type="region of interest" description="Disordered" evidence="1">
    <location>
        <begin position="1244"/>
        <end position="1281"/>
    </location>
</feature>
<reference evidence="3" key="2">
    <citation type="journal article" date="2014" name="PLoS ONE">
        <title>Genome and Transcriptome Analysis of the Fungal Pathogen Fusarium oxysporum f. sp. cubense Causing Banana Vascular Wilt Disease.</title>
        <authorList>
            <person name="Guo L."/>
            <person name="Han L."/>
            <person name="Yang L."/>
            <person name="Zeng H."/>
            <person name="Fan D."/>
            <person name="Zhu Y."/>
            <person name="Feng Y."/>
            <person name="Wang G."/>
            <person name="Peng C."/>
            <person name="Jiang X."/>
            <person name="Zhou D."/>
            <person name="Ni P."/>
            <person name="Liang C."/>
            <person name="Liu L."/>
            <person name="Wang J."/>
            <person name="Mao C."/>
            <person name="Fang X."/>
            <person name="Peng M."/>
            <person name="Huang J."/>
        </authorList>
    </citation>
    <scope>NUCLEOTIDE SEQUENCE [LARGE SCALE GENOMIC DNA]</scope>
    <source>
        <strain evidence="3">race 4</strain>
    </source>
</reference>
<dbReference type="STRING" id="1229665.N1RC55"/>
<dbReference type="SUPFAM" id="SSF55874">
    <property type="entry name" value="ATPase domain of HSP90 chaperone/DNA topoisomerase II/histidine kinase"/>
    <property type="match status" value="1"/>
</dbReference>
<evidence type="ECO:0000313" key="2">
    <source>
        <dbReference type="EMBL" id="EMT63124.1"/>
    </source>
</evidence>
<protein>
    <recommendedName>
        <fullName evidence="4">Protein NO VEIN C-terminal domain-containing protein</fullName>
    </recommendedName>
</protein>
<dbReference type="PANTHER" id="PTHR32387:SF0">
    <property type="entry name" value="PROTEIN NO VEIN"/>
    <property type="match status" value="1"/>
</dbReference>
<dbReference type="NCBIfam" id="NF047352">
    <property type="entry name" value="P_loop_sacsin"/>
    <property type="match status" value="1"/>
</dbReference>
<name>N1RC55_FUSC4</name>
<feature type="compositionally biased region" description="Polar residues" evidence="1">
    <location>
        <begin position="1263"/>
        <end position="1281"/>
    </location>
</feature>
<keyword evidence="3" id="KW-1185">Reference proteome</keyword>